<evidence type="ECO:0000256" key="1">
    <source>
        <dbReference type="ARBA" id="ARBA00022500"/>
    </source>
</evidence>
<keyword evidence="4" id="KW-1133">Transmembrane helix</keyword>
<dbReference type="PANTHER" id="PTHR43531">
    <property type="entry name" value="PROTEIN ICFG"/>
    <property type="match status" value="1"/>
</dbReference>
<evidence type="ECO:0000259" key="5">
    <source>
        <dbReference type="PROSITE" id="PS50111"/>
    </source>
</evidence>
<keyword evidence="4" id="KW-0472">Membrane</keyword>
<dbReference type="EMBL" id="JAYGJQ010000002">
    <property type="protein sequence ID" value="MEA9357716.1"/>
    <property type="molecule type" value="Genomic_DNA"/>
</dbReference>
<keyword evidence="1" id="KW-0145">Chemotaxis</keyword>
<evidence type="ECO:0000313" key="7">
    <source>
        <dbReference type="Proteomes" id="UP001302274"/>
    </source>
</evidence>
<feature type="domain" description="Methyl-accepting transducer" evidence="5">
    <location>
        <begin position="225"/>
        <end position="476"/>
    </location>
</feature>
<protein>
    <submittedName>
        <fullName evidence="6">Methyl-accepting chemotaxis protein</fullName>
    </submittedName>
</protein>
<dbReference type="PROSITE" id="PS50111">
    <property type="entry name" value="CHEMOTAXIS_TRANSDUC_2"/>
    <property type="match status" value="1"/>
</dbReference>
<dbReference type="SMART" id="SM00283">
    <property type="entry name" value="MA"/>
    <property type="match status" value="1"/>
</dbReference>
<keyword evidence="4" id="KW-0812">Transmembrane</keyword>
<name>A0ABU5VXC9_9BACT</name>
<accession>A0ABU5VXC9</accession>
<feature type="transmembrane region" description="Helical" evidence="4">
    <location>
        <begin position="12"/>
        <end position="32"/>
    </location>
</feature>
<comment type="caution">
    <text evidence="6">The sequence shown here is derived from an EMBL/GenBank/DDBJ whole genome shotgun (WGS) entry which is preliminary data.</text>
</comment>
<dbReference type="SUPFAM" id="SSF58104">
    <property type="entry name" value="Methyl-accepting chemotaxis protein (MCP) signaling domain"/>
    <property type="match status" value="1"/>
</dbReference>
<keyword evidence="7" id="KW-1185">Reference proteome</keyword>
<evidence type="ECO:0000256" key="2">
    <source>
        <dbReference type="ARBA" id="ARBA00029447"/>
    </source>
</evidence>
<dbReference type="InterPro" id="IPR051310">
    <property type="entry name" value="MCP_chemotaxis"/>
</dbReference>
<evidence type="ECO:0000256" key="4">
    <source>
        <dbReference type="SAM" id="Phobius"/>
    </source>
</evidence>
<keyword evidence="3" id="KW-0807">Transducer</keyword>
<feature type="transmembrane region" description="Helical" evidence="4">
    <location>
        <begin position="190"/>
        <end position="208"/>
    </location>
</feature>
<sequence>MKNLSVTKKLQIGITALVILSSISSLVNYMAYQKVARAYSEFTHLNDASRELNYFTNLLTNNTLGFMDAIVDKDSGTVDKTITDKNDEFSKWIKDNGTPFLAHIKFIDPAFDESAFTKKIESYSSAGSNMITDIKNKKVDELGKYDDVIDGLNESLQVDIAKKLNLANERFKAASVEVEDAQQMISKSSIISLLSVLLCGILIATYVIRSIKMTLDTAGKKLTEGTDTVLKSSMEFADLGVMIKDSTSKQASSLQESVSAIDEIKATVDRNADLSNESVSIAETCVQSSQRGKSAIRDMVSAVGEIENDQVKTTQMLEETAQEIREMVNVIKGIGQKTDVINDIVFQTKLLSFNASVEAARAGEHGKGFAVVAEEIGKLATMSGDAAKEINELLSNSIHQVGSIVEKTERSSVEITRSSKASIETGVRTARNCDDALIEIYDHVEKMKDMIKEINASSSEQAQGISSISLAMSQLDHITNENVMSAEKCATSAHQLSAQSKSLEESVDSLFVAIKG</sequence>
<dbReference type="RefSeq" id="WP_323577850.1">
    <property type="nucleotide sequence ID" value="NZ_JAYGJQ010000002.1"/>
</dbReference>
<evidence type="ECO:0000313" key="6">
    <source>
        <dbReference type="EMBL" id="MEA9357716.1"/>
    </source>
</evidence>
<dbReference type="PANTHER" id="PTHR43531:SF11">
    <property type="entry name" value="METHYL-ACCEPTING CHEMOTAXIS PROTEIN 3"/>
    <property type="match status" value="1"/>
</dbReference>
<gene>
    <name evidence="6" type="ORF">SHI21_15910</name>
</gene>
<proteinExistence type="inferred from homology"/>
<evidence type="ECO:0000256" key="3">
    <source>
        <dbReference type="PROSITE-ProRule" id="PRU00284"/>
    </source>
</evidence>
<dbReference type="Pfam" id="PF00015">
    <property type="entry name" value="MCPsignal"/>
    <property type="match status" value="1"/>
</dbReference>
<organism evidence="6 7">
    <name type="scientific">Bacteriovorax antarcticus</name>
    <dbReference type="NCBI Taxonomy" id="3088717"/>
    <lineage>
        <taxon>Bacteria</taxon>
        <taxon>Pseudomonadati</taxon>
        <taxon>Bdellovibrionota</taxon>
        <taxon>Bacteriovoracia</taxon>
        <taxon>Bacteriovoracales</taxon>
        <taxon>Bacteriovoracaceae</taxon>
        <taxon>Bacteriovorax</taxon>
    </lineage>
</organism>
<dbReference type="Proteomes" id="UP001302274">
    <property type="component" value="Unassembled WGS sequence"/>
</dbReference>
<reference evidence="6 7" key="1">
    <citation type="submission" date="2023-11" db="EMBL/GenBank/DDBJ databases">
        <title>A Novel Polar Bacteriovorax (B. antarcticus) Isolated from the Biocrust in Antarctica.</title>
        <authorList>
            <person name="Mun W."/>
            <person name="Choi S.Y."/>
            <person name="Mitchell R.J."/>
        </authorList>
    </citation>
    <scope>NUCLEOTIDE SEQUENCE [LARGE SCALE GENOMIC DNA]</scope>
    <source>
        <strain evidence="6 7">PP10</strain>
    </source>
</reference>
<comment type="similarity">
    <text evidence="2">Belongs to the methyl-accepting chemotaxis (MCP) protein family.</text>
</comment>
<dbReference type="InterPro" id="IPR004089">
    <property type="entry name" value="MCPsignal_dom"/>
</dbReference>
<dbReference type="Gene3D" id="1.10.287.950">
    <property type="entry name" value="Methyl-accepting chemotaxis protein"/>
    <property type="match status" value="1"/>
</dbReference>